<keyword evidence="4" id="KW-0663">Pyridoxal phosphate</keyword>
<evidence type="ECO:0000256" key="5">
    <source>
        <dbReference type="ARBA" id="ARBA00023239"/>
    </source>
</evidence>
<dbReference type="Gene3D" id="3.20.20.10">
    <property type="entry name" value="Alanine racemase"/>
    <property type="match status" value="1"/>
</dbReference>
<dbReference type="PROSITE" id="PS00878">
    <property type="entry name" value="ODR_DC_2_1"/>
    <property type="match status" value="1"/>
</dbReference>
<name>A0ABU2BRJ0_9ACTN</name>
<evidence type="ECO:0000256" key="6">
    <source>
        <dbReference type="ARBA" id="ARBA00034115"/>
    </source>
</evidence>
<comment type="cofactor">
    <cofactor evidence="1">
        <name>pyridoxal 5'-phosphate</name>
        <dbReference type="ChEBI" id="CHEBI:597326"/>
    </cofactor>
</comment>
<dbReference type="InterPro" id="IPR009006">
    <property type="entry name" value="Ala_racemase/Decarboxylase_C"/>
</dbReference>
<accession>A0ABU2BRJ0</accession>
<organism evidence="10 11">
    <name type="scientific">Nocardioides marmoribigeumensis</name>
    <dbReference type="NCBI Taxonomy" id="433649"/>
    <lineage>
        <taxon>Bacteria</taxon>
        <taxon>Bacillati</taxon>
        <taxon>Actinomycetota</taxon>
        <taxon>Actinomycetes</taxon>
        <taxon>Propionibacteriales</taxon>
        <taxon>Nocardioidaceae</taxon>
        <taxon>Nocardioides</taxon>
    </lineage>
</organism>
<dbReference type="Proteomes" id="UP001183648">
    <property type="component" value="Unassembled WGS sequence"/>
</dbReference>
<evidence type="ECO:0000256" key="8">
    <source>
        <dbReference type="ARBA" id="ARBA00049127"/>
    </source>
</evidence>
<keyword evidence="3" id="KW-0210">Decarboxylase</keyword>
<dbReference type="GO" id="GO:0004586">
    <property type="term" value="F:ornithine decarboxylase activity"/>
    <property type="evidence" value="ECO:0007669"/>
    <property type="project" value="UniProtKB-EC"/>
</dbReference>
<dbReference type="InterPro" id="IPR002433">
    <property type="entry name" value="Orn_de-COase"/>
</dbReference>
<sequence length="390" mass="41535">MLLPGVTLIAHRLPAPRTTAAPARVPASTTPLLTVDLATVTSSYGALRAVLPGVQLHYAVKANPSLMVLRTLARAGARWDVASPGEIDLVLGVDPDPSHLSYGNTIKKSADIAYAFARGVRTFVLDCARELDKLTEHAPGSEVLVRITTSGRGADWALGTKFGCGEAEARELLLEAVRRGHRVGVCFHVGSQQRDVHAWDEPLATTARLRAAVRRQGSDLSTVDLGGGFPAHTQVPTPPIAAYGLTIVDAIATHLGPDLPRIIAEPGRFLVADAGELEAEVVLVTERGGTRWVYLDIGLFGGLAETLEEALRYRMTAYRDGAPIEGPVGGVVLAGPTCDSADLLYIKHRPLLPLDLRDGDRVILHATGAYTTAYSSVGFNGFAPLREVDR</sequence>
<comment type="caution">
    <text evidence="10">The sequence shown here is derived from an EMBL/GenBank/DDBJ whole genome shotgun (WGS) entry which is preliminary data.</text>
</comment>
<proteinExistence type="inferred from homology"/>
<keyword evidence="5 10" id="KW-0456">Lyase</keyword>
<dbReference type="InterPro" id="IPR022653">
    <property type="entry name" value="De-COase2_pyr-phos_BS"/>
</dbReference>
<dbReference type="SUPFAM" id="SSF50621">
    <property type="entry name" value="Alanine racemase C-terminal domain-like"/>
    <property type="match status" value="1"/>
</dbReference>
<comment type="pathway">
    <text evidence="6">Amine and polyamine biosynthesis; putrescine biosynthesis via L-ornithine pathway; putrescine from L-ornithine: step 1/1.</text>
</comment>
<evidence type="ECO:0000259" key="9">
    <source>
        <dbReference type="Pfam" id="PF02784"/>
    </source>
</evidence>
<comment type="catalytic activity">
    <reaction evidence="8">
        <text>L-ornithine + H(+) = putrescine + CO2</text>
        <dbReference type="Rhea" id="RHEA:22964"/>
        <dbReference type="ChEBI" id="CHEBI:15378"/>
        <dbReference type="ChEBI" id="CHEBI:16526"/>
        <dbReference type="ChEBI" id="CHEBI:46911"/>
        <dbReference type="ChEBI" id="CHEBI:326268"/>
        <dbReference type="EC" id="4.1.1.17"/>
    </reaction>
</comment>
<dbReference type="Gene3D" id="2.40.37.10">
    <property type="entry name" value="Lyase, Ornithine Decarboxylase, Chain A, domain 1"/>
    <property type="match status" value="1"/>
</dbReference>
<dbReference type="InterPro" id="IPR029066">
    <property type="entry name" value="PLP-binding_barrel"/>
</dbReference>
<evidence type="ECO:0000256" key="2">
    <source>
        <dbReference type="ARBA" id="ARBA00008872"/>
    </source>
</evidence>
<protein>
    <recommendedName>
        <fullName evidence="7">ornithine decarboxylase</fullName>
        <ecNumber evidence="7">4.1.1.17</ecNumber>
    </recommendedName>
</protein>
<feature type="domain" description="Orn/DAP/Arg decarboxylase 2 N-terminal" evidence="9">
    <location>
        <begin position="38"/>
        <end position="272"/>
    </location>
</feature>
<evidence type="ECO:0000313" key="11">
    <source>
        <dbReference type="Proteomes" id="UP001183648"/>
    </source>
</evidence>
<comment type="similarity">
    <text evidence="2">Belongs to the Orn/Lys/Arg decarboxylase class-II family.</text>
</comment>
<evidence type="ECO:0000256" key="1">
    <source>
        <dbReference type="ARBA" id="ARBA00001933"/>
    </source>
</evidence>
<dbReference type="RefSeq" id="WP_310298943.1">
    <property type="nucleotide sequence ID" value="NZ_BAAAPS010000014.1"/>
</dbReference>
<dbReference type="Pfam" id="PF02784">
    <property type="entry name" value="Orn_Arg_deC_N"/>
    <property type="match status" value="1"/>
</dbReference>
<evidence type="ECO:0000313" key="10">
    <source>
        <dbReference type="EMBL" id="MDR7361252.1"/>
    </source>
</evidence>
<dbReference type="CDD" id="cd00622">
    <property type="entry name" value="PLPDE_III_ODC"/>
    <property type="match status" value="1"/>
</dbReference>
<dbReference type="InterPro" id="IPR022644">
    <property type="entry name" value="De-COase2_N"/>
</dbReference>
<dbReference type="PANTHER" id="PTHR11482:SF6">
    <property type="entry name" value="ORNITHINE DECARBOXYLASE 1-RELATED"/>
    <property type="match status" value="1"/>
</dbReference>
<dbReference type="EC" id="4.1.1.17" evidence="7"/>
<dbReference type="SUPFAM" id="SSF51419">
    <property type="entry name" value="PLP-binding barrel"/>
    <property type="match status" value="1"/>
</dbReference>
<dbReference type="EMBL" id="JAVDYG010000001">
    <property type="protein sequence ID" value="MDR7361252.1"/>
    <property type="molecule type" value="Genomic_DNA"/>
</dbReference>
<evidence type="ECO:0000256" key="7">
    <source>
        <dbReference type="ARBA" id="ARBA00034138"/>
    </source>
</evidence>
<evidence type="ECO:0000256" key="3">
    <source>
        <dbReference type="ARBA" id="ARBA00022793"/>
    </source>
</evidence>
<keyword evidence="11" id="KW-1185">Reference proteome</keyword>
<dbReference type="PRINTS" id="PR01179">
    <property type="entry name" value="ODADCRBXLASE"/>
</dbReference>
<dbReference type="PRINTS" id="PR01182">
    <property type="entry name" value="ORNDCRBXLASE"/>
</dbReference>
<reference evidence="10 11" key="1">
    <citation type="submission" date="2023-07" db="EMBL/GenBank/DDBJ databases">
        <title>Sequencing the genomes of 1000 actinobacteria strains.</title>
        <authorList>
            <person name="Klenk H.-P."/>
        </authorList>
    </citation>
    <scope>NUCLEOTIDE SEQUENCE [LARGE SCALE GENOMIC DNA]</scope>
    <source>
        <strain evidence="10 11">DSM 19426</strain>
    </source>
</reference>
<gene>
    <name evidence="10" type="ORF">J2S63_000805</name>
</gene>
<evidence type="ECO:0000256" key="4">
    <source>
        <dbReference type="ARBA" id="ARBA00022898"/>
    </source>
</evidence>
<dbReference type="InterPro" id="IPR000183">
    <property type="entry name" value="Orn/DAP/Arg_de-COase"/>
</dbReference>
<dbReference type="PANTHER" id="PTHR11482">
    <property type="entry name" value="ARGININE/DIAMINOPIMELATE/ORNITHINE DECARBOXYLASE"/>
    <property type="match status" value="1"/>
</dbReference>